<protein>
    <submittedName>
        <fullName evidence="2">Uncharacterized protein</fullName>
    </submittedName>
</protein>
<evidence type="ECO:0000313" key="2">
    <source>
        <dbReference type="EMBL" id="PHQ35637.1"/>
    </source>
</evidence>
<feature type="region of interest" description="Disordered" evidence="1">
    <location>
        <begin position="244"/>
        <end position="293"/>
    </location>
</feature>
<name>A0A2G1W9C8_9BACT</name>
<comment type="caution">
    <text evidence="2">The sequence shown here is derived from an EMBL/GenBank/DDBJ whole genome shotgun (WGS) entry which is preliminary data.</text>
</comment>
<dbReference type="PROSITE" id="PS51257">
    <property type="entry name" value="PROKAR_LIPOPROTEIN"/>
    <property type="match status" value="1"/>
</dbReference>
<dbReference type="EMBL" id="NIZW01000006">
    <property type="protein sequence ID" value="PHQ35637.1"/>
    <property type="molecule type" value="Genomic_DNA"/>
</dbReference>
<accession>A0A2G1W9C8</accession>
<feature type="compositionally biased region" description="Polar residues" evidence="1">
    <location>
        <begin position="244"/>
        <end position="281"/>
    </location>
</feature>
<dbReference type="Proteomes" id="UP000225740">
    <property type="component" value="Unassembled WGS sequence"/>
</dbReference>
<gene>
    <name evidence="2" type="ORF">CEE69_08415</name>
</gene>
<organism evidence="2 3">
    <name type="scientific">Rhodopirellula bahusiensis</name>
    <dbReference type="NCBI Taxonomy" id="2014065"/>
    <lineage>
        <taxon>Bacteria</taxon>
        <taxon>Pseudomonadati</taxon>
        <taxon>Planctomycetota</taxon>
        <taxon>Planctomycetia</taxon>
        <taxon>Pirellulales</taxon>
        <taxon>Pirellulaceae</taxon>
        <taxon>Rhodopirellula</taxon>
    </lineage>
</organism>
<evidence type="ECO:0000256" key="1">
    <source>
        <dbReference type="SAM" id="MobiDB-lite"/>
    </source>
</evidence>
<reference evidence="2 3" key="1">
    <citation type="submission" date="2017-06" db="EMBL/GenBank/DDBJ databases">
        <title>Description of Rhodopirellula bahusiensis sp. nov.</title>
        <authorList>
            <person name="Kizina J."/>
            <person name="Harder J."/>
        </authorList>
    </citation>
    <scope>NUCLEOTIDE SEQUENCE [LARGE SCALE GENOMIC DNA]</scope>
    <source>
        <strain evidence="2 3">SWK21</strain>
    </source>
</reference>
<dbReference type="AlphaFoldDB" id="A0A2G1W9C8"/>
<sequence length="293" mass="29400">MRFNWMAKNTIGRTCAGLSAVTVLGLLTGCQQTNGTTGAPISMLQPGQTPVQSPTLPTLGAFGASARVPPPATGSYGQVSGTPAAAANYAPTGNYNSSSGSVIPISHNSGDTVGSGIAQAGGVVPGSMTSAAQNPNQQWVETNAVQSNPMMPAATDASTGVRSGGMPVIDLTGAPPPPGYVPQVANSYPNTGSYPAANVMGANNIASQMNVGSTSLPGQLPVSQLVPSAPPAVQALQWNTASAPVQSPQDSFQGNVAVQSNGNMNTAVSGQAAANQPSFSTADRPVQWRTPNR</sequence>
<proteinExistence type="predicted"/>
<dbReference type="OrthoDB" id="255785at2"/>
<evidence type="ECO:0000313" key="3">
    <source>
        <dbReference type="Proteomes" id="UP000225740"/>
    </source>
</evidence>
<keyword evidence="3" id="KW-1185">Reference proteome</keyword>